<dbReference type="Pfam" id="PF00078">
    <property type="entry name" value="RVT_1"/>
    <property type="match status" value="1"/>
</dbReference>
<feature type="domain" description="Reverse transcriptase" evidence="1">
    <location>
        <begin position="446"/>
        <end position="666"/>
    </location>
</feature>
<dbReference type="PANTHER" id="PTHR19446">
    <property type="entry name" value="REVERSE TRANSCRIPTASES"/>
    <property type="match status" value="1"/>
</dbReference>
<protein>
    <recommendedName>
        <fullName evidence="1">Reverse transcriptase domain-containing protein</fullName>
    </recommendedName>
</protein>
<dbReference type="Gene3D" id="3.60.10.10">
    <property type="entry name" value="Endonuclease/exonuclease/phosphatase"/>
    <property type="match status" value="1"/>
</dbReference>
<evidence type="ECO:0000259" key="1">
    <source>
        <dbReference type="PROSITE" id="PS50878"/>
    </source>
</evidence>
<evidence type="ECO:0000313" key="2">
    <source>
        <dbReference type="EMBL" id="CAF4327950.1"/>
    </source>
</evidence>
<comment type="caution">
    <text evidence="2">The sequence shown here is derived from an EMBL/GenBank/DDBJ whole genome shotgun (WGS) entry which is preliminary data.</text>
</comment>
<organism evidence="2 3">
    <name type="scientific">Rotaria magnacalcarata</name>
    <dbReference type="NCBI Taxonomy" id="392030"/>
    <lineage>
        <taxon>Eukaryota</taxon>
        <taxon>Metazoa</taxon>
        <taxon>Spiralia</taxon>
        <taxon>Gnathifera</taxon>
        <taxon>Rotifera</taxon>
        <taxon>Eurotatoria</taxon>
        <taxon>Bdelloidea</taxon>
        <taxon>Philodinida</taxon>
        <taxon>Philodinidae</taxon>
        <taxon>Rotaria</taxon>
    </lineage>
</organism>
<dbReference type="AlphaFoldDB" id="A0A8S2U6E5"/>
<sequence length="666" mass="77406">MLLQQLKQKPYLLPPNVKLFVPTEYRKDGDNDNKIVSSRITKSNTNKFNKTTINNKNNPLPFNINRHTWPTLEKQQSNSIISTSNDEIWKEIRSRQYEIDKLKEDLNLKIQQSQARYEEHAKKIKSILLIISAQNKHQQENIERCYTILNDFMPLLSATLTLSQKLNTNINEHNKTTGNDKSNETSDLIQYISNSISYMKDRNDTLITSQRSLNSLVEQQDWNCKSNNTCGVHLLNWFETTGNEIIASTKPTSKRSDAIIDFGITNDSNGWTSEVLNEGTSDHFPILFQSPIGKCEDSLFRKTKWKMFNYFLQLIHEYWMSVAYNLDEQTFFSLFSSFISSLWDKCSTYESSLRFRVPWPPELVFLAKDEPEYNNSNHKHLLAIERFKQIEFTPSMPLEPITMNEVAQEWKSFKPKKSSDSAGTSAYMLKQLPTEYLGIITVLFNKCAVKGNFFEESKHAKVICLSKDGMYPAENKLRPISLLPNLGKWYERIIHKRIQKWCKEKNIYVDEQSGFTSERRLQTRIISIIEDIRQTITACNRPALCIFVDFLSAFDKIWFPALISTLHELDMPLPYIKWIASWLQNRTIAIHYGDKISRTISMKVGAPQGSILAATLFRLHIHFLPSLFFKFTTHLFADDLAILLSGALHSKKKWCFKELKKALYQT</sequence>
<evidence type="ECO:0000313" key="3">
    <source>
        <dbReference type="Proteomes" id="UP000681720"/>
    </source>
</evidence>
<dbReference type="EMBL" id="CAJOBJ010041339">
    <property type="protein sequence ID" value="CAF4327950.1"/>
    <property type="molecule type" value="Genomic_DNA"/>
</dbReference>
<accession>A0A8S2U6E5</accession>
<dbReference type="InterPro" id="IPR043502">
    <property type="entry name" value="DNA/RNA_pol_sf"/>
</dbReference>
<dbReference type="InterPro" id="IPR036691">
    <property type="entry name" value="Endo/exonu/phosph_ase_sf"/>
</dbReference>
<dbReference type="Proteomes" id="UP000681720">
    <property type="component" value="Unassembled WGS sequence"/>
</dbReference>
<name>A0A8S2U6E5_9BILA</name>
<dbReference type="PROSITE" id="PS50878">
    <property type="entry name" value="RT_POL"/>
    <property type="match status" value="1"/>
</dbReference>
<gene>
    <name evidence="2" type="ORF">GIL414_LOCUS26993</name>
</gene>
<reference evidence="2" key="1">
    <citation type="submission" date="2021-02" db="EMBL/GenBank/DDBJ databases">
        <authorList>
            <person name="Nowell W R."/>
        </authorList>
    </citation>
    <scope>NUCLEOTIDE SEQUENCE</scope>
</reference>
<dbReference type="InterPro" id="IPR000477">
    <property type="entry name" value="RT_dom"/>
</dbReference>
<proteinExistence type="predicted"/>
<dbReference type="SUPFAM" id="SSF56672">
    <property type="entry name" value="DNA/RNA polymerases"/>
    <property type="match status" value="1"/>
</dbReference>